<dbReference type="OrthoDB" id="193274at2157"/>
<dbReference type="AlphaFoldDB" id="A0A4D6HDP0"/>
<evidence type="ECO:0000313" key="2">
    <source>
        <dbReference type="Proteomes" id="UP000296706"/>
    </source>
</evidence>
<protein>
    <submittedName>
        <fullName evidence="1">Uncharacterized protein</fullName>
    </submittedName>
</protein>
<accession>A0A4D6HDP0</accession>
<dbReference type="GeneID" id="39847977"/>
<gene>
    <name evidence="1" type="ORF">DV733_08910</name>
</gene>
<dbReference type="EMBL" id="CP031310">
    <property type="protein sequence ID" value="QCC51356.1"/>
    <property type="molecule type" value="Genomic_DNA"/>
</dbReference>
<organism evidence="1 2">
    <name type="scientific">Halapricum salinum</name>
    <dbReference type="NCBI Taxonomy" id="1457250"/>
    <lineage>
        <taxon>Archaea</taxon>
        <taxon>Methanobacteriati</taxon>
        <taxon>Methanobacteriota</taxon>
        <taxon>Stenosarchaea group</taxon>
        <taxon>Halobacteria</taxon>
        <taxon>Halobacteriales</taxon>
        <taxon>Haloarculaceae</taxon>
        <taxon>Halapricum</taxon>
    </lineage>
</organism>
<dbReference type="Proteomes" id="UP000296706">
    <property type="component" value="Chromosome"/>
</dbReference>
<proteinExistence type="predicted"/>
<dbReference type="KEGG" id="hsn:DV733_08910"/>
<reference evidence="1 2" key="1">
    <citation type="journal article" date="2019" name="Nat. Commun.">
        <title>A new type of DNA phosphorothioation-based antiviral system in archaea.</title>
        <authorList>
            <person name="Xiong L."/>
            <person name="Liu S."/>
            <person name="Chen S."/>
            <person name="Xiao Y."/>
            <person name="Zhu B."/>
            <person name="Gao Y."/>
            <person name="Zhang Y."/>
            <person name="Chen B."/>
            <person name="Luo J."/>
            <person name="Deng Z."/>
            <person name="Chen X."/>
            <person name="Wang L."/>
            <person name="Chen S."/>
        </authorList>
    </citation>
    <scope>NUCLEOTIDE SEQUENCE [LARGE SCALE GENOMIC DNA]</scope>
    <source>
        <strain evidence="1 2">CBA1105</strain>
    </source>
</reference>
<dbReference type="RefSeq" id="WP_049995034.1">
    <property type="nucleotide sequence ID" value="NZ_CP031310.1"/>
</dbReference>
<name>A0A4D6HDP0_9EURY</name>
<evidence type="ECO:0000313" key="1">
    <source>
        <dbReference type="EMBL" id="QCC51356.1"/>
    </source>
</evidence>
<keyword evidence="2" id="KW-1185">Reference proteome</keyword>
<sequence length="309" mass="36248">MAESGADESDANLGPPEYLVYRILWELRENTGGETGRTKFHKLCVLADRKLSQEYDRDIGLPQYWYKYGKTLAESEINDRVTFTPTSNHRRGYAYYPAEQVSESDFDHLDEDLKDDIFQVAIEVVAEHGDKDYQELEQYQYENFPPHEFVTAYGNFRWYLASIALDRDQKTIEHFTDPAAKSRIEELLDEMLISFDEEAFAEIYDLYVDWDDTIRLLNEEGASARELLDFTETFIEAMAKAVLRFKDREHISEDRLTEWKKEKQKVLNDLETKIERRRESALSGRSLSGELQEVSDSYNETISNELEEF</sequence>